<evidence type="ECO:0000313" key="3">
    <source>
        <dbReference type="Proteomes" id="UP000770661"/>
    </source>
</evidence>
<dbReference type="EMBL" id="JACEEZ010020231">
    <property type="protein sequence ID" value="KAG0714801.1"/>
    <property type="molecule type" value="Genomic_DNA"/>
</dbReference>
<organism evidence="2 3">
    <name type="scientific">Chionoecetes opilio</name>
    <name type="common">Atlantic snow crab</name>
    <name type="synonym">Cancer opilio</name>
    <dbReference type="NCBI Taxonomy" id="41210"/>
    <lineage>
        <taxon>Eukaryota</taxon>
        <taxon>Metazoa</taxon>
        <taxon>Ecdysozoa</taxon>
        <taxon>Arthropoda</taxon>
        <taxon>Crustacea</taxon>
        <taxon>Multicrustacea</taxon>
        <taxon>Malacostraca</taxon>
        <taxon>Eumalacostraca</taxon>
        <taxon>Eucarida</taxon>
        <taxon>Decapoda</taxon>
        <taxon>Pleocyemata</taxon>
        <taxon>Brachyura</taxon>
        <taxon>Eubrachyura</taxon>
        <taxon>Majoidea</taxon>
        <taxon>Majidae</taxon>
        <taxon>Chionoecetes</taxon>
    </lineage>
</organism>
<sequence length="168" mass="18286">MTGYVLPEGSRQPRLGASASRGPPATSGSDNLHHCDALCPWRGGVSTRTSTQVSMTRAGNEPLDSCVLIDALGVLEARVRMETVTLFFYYEDYWVKAVYWRAKTSRELSVRIYSCKGGSVLVWAARPGVGRGRLLMLGVPGAARGHRQLLDSGATQHSTLSIRNFSLT</sequence>
<proteinExistence type="predicted"/>
<name>A0A8J4XVJ8_CHIOP</name>
<keyword evidence="3" id="KW-1185">Reference proteome</keyword>
<dbReference type="AlphaFoldDB" id="A0A8J4XVJ8"/>
<protein>
    <submittedName>
        <fullName evidence="2">Uncharacterized protein</fullName>
    </submittedName>
</protein>
<evidence type="ECO:0000256" key="1">
    <source>
        <dbReference type="SAM" id="MobiDB-lite"/>
    </source>
</evidence>
<dbReference type="Proteomes" id="UP000770661">
    <property type="component" value="Unassembled WGS sequence"/>
</dbReference>
<comment type="caution">
    <text evidence="2">The sequence shown here is derived from an EMBL/GenBank/DDBJ whole genome shotgun (WGS) entry which is preliminary data.</text>
</comment>
<accession>A0A8J4XVJ8</accession>
<evidence type="ECO:0000313" key="2">
    <source>
        <dbReference type="EMBL" id="KAG0714801.1"/>
    </source>
</evidence>
<reference evidence="2" key="1">
    <citation type="submission" date="2020-07" db="EMBL/GenBank/DDBJ databases">
        <title>The High-quality genome of the commercially important snow crab, Chionoecetes opilio.</title>
        <authorList>
            <person name="Jeong J.-H."/>
            <person name="Ryu S."/>
        </authorList>
    </citation>
    <scope>NUCLEOTIDE SEQUENCE</scope>
    <source>
        <strain evidence="2">MADBK_172401_WGS</strain>
        <tissue evidence="2">Digestive gland</tissue>
    </source>
</reference>
<feature type="region of interest" description="Disordered" evidence="1">
    <location>
        <begin position="1"/>
        <end position="31"/>
    </location>
</feature>
<gene>
    <name evidence="2" type="ORF">GWK47_013416</name>
</gene>